<feature type="chain" id="PRO_5037251807" evidence="8">
    <location>
        <begin position="18"/>
        <end position="231"/>
    </location>
</feature>
<keyword evidence="8" id="KW-0732">Signal</keyword>
<dbReference type="GO" id="GO:0015562">
    <property type="term" value="F:efflux transmembrane transporter activity"/>
    <property type="evidence" value="ECO:0007669"/>
    <property type="project" value="InterPro"/>
</dbReference>
<accession>A0A935CAD2</accession>
<name>A0A935CAD2_9BACT</name>
<evidence type="ECO:0000313" key="9">
    <source>
        <dbReference type="EMBL" id="MBK6266530.1"/>
    </source>
</evidence>
<keyword evidence="10" id="KW-1185">Reference proteome</keyword>
<evidence type="ECO:0000256" key="3">
    <source>
        <dbReference type="ARBA" id="ARBA00022448"/>
    </source>
</evidence>
<keyword evidence="4" id="KW-1134">Transmembrane beta strand</keyword>
<proteinExistence type="inferred from homology"/>
<evidence type="ECO:0000256" key="7">
    <source>
        <dbReference type="ARBA" id="ARBA00023237"/>
    </source>
</evidence>
<dbReference type="InterPro" id="IPR003423">
    <property type="entry name" value="OMP_efflux"/>
</dbReference>
<evidence type="ECO:0000256" key="5">
    <source>
        <dbReference type="ARBA" id="ARBA00022692"/>
    </source>
</evidence>
<dbReference type="PANTHER" id="PTHR30026">
    <property type="entry name" value="OUTER MEMBRANE PROTEIN TOLC"/>
    <property type="match status" value="1"/>
</dbReference>
<dbReference type="GO" id="GO:1990281">
    <property type="term" value="C:efflux pump complex"/>
    <property type="evidence" value="ECO:0007669"/>
    <property type="project" value="TreeGrafter"/>
</dbReference>
<organism evidence="9 10">
    <name type="scientific">Marivirga aurantiaca</name>
    <dbReference type="NCBI Taxonomy" id="2802615"/>
    <lineage>
        <taxon>Bacteria</taxon>
        <taxon>Pseudomonadati</taxon>
        <taxon>Bacteroidota</taxon>
        <taxon>Cytophagia</taxon>
        <taxon>Cytophagales</taxon>
        <taxon>Marivirgaceae</taxon>
        <taxon>Marivirga</taxon>
    </lineage>
</organism>
<dbReference type="PANTHER" id="PTHR30026:SF20">
    <property type="entry name" value="OUTER MEMBRANE PROTEIN TOLC"/>
    <property type="match status" value="1"/>
</dbReference>
<keyword evidence="6" id="KW-0472">Membrane</keyword>
<dbReference type="AlphaFoldDB" id="A0A935CAD2"/>
<dbReference type="SUPFAM" id="SSF56954">
    <property type="entry name" value="Outer membrane efflux proteins (OEP)"/>
    <property type="match status" value="1"/>
</dbReference>
<protein>
    <submittedName>
        <fullName evidence="9">TolC family protein</fullName>
    </submittedName>
</protein>
<comment type="caution">
    <text evidence="9">The sequence shown here is derived from an EMBL/GenBank/DDBJ whole genome shotgun (WGS) entry which is preliminary data.</text>
</comment>
<keyword evidence="7" id="KW-0998">Cell outer membrane</keyword>
<comment type="similarity">
    <text evidence="2">Belongs to the outer membrane factor (OMF) (TC 1.B.17) family.</text>
</comment>
<comment type="subcellular location">
    <subcellularLocation>
        <location evidence="1">Cell outer membrane</location>
    </subcellularLocation>
</comment>
<dbReference type="Proteomes" id="UP000611723">
    <property type="component" value="Unassembled WGS sequence"/>
</dbReference>
<dbReference type="EMBL" id="JAEQBW010000008">
    <property type="protein sequence ID" value="MBK6266530.1"/>
    <property type="molecule type" value="Genomic_DNA"/>
</dbReference>
<evidence type="ECO:0000256" key="6">
    <source>
        <dbReference type="ARBA" id="ARBA00023136"/>
    </source>
</evidence>
<evidence type="ECO:0000256" key="8">
    <source>
        <dbReference type="SAM" id="SignalP"/>
    </source>
</evidence>
<evidence type="ECO:0000256" key="2">
    <source>
        <dbReference type="ARBA" id="ARBA00007613"/>
    </source>
</evidence>
<sequence>MKLLLFFSLTACSLSFAQNVDYNKVILPDNTRDIEFAEKLVQLAWNNHPSNENVKEDVEIARIDYKLSKRNWIENFRMSGNLNEFNVDPSRDIRNRSQFLPRYNFSVSFALGELFNDPLRNKQYRIRVDMSENAVNSLKLMVRRDVLQAYNTYVMLEEVYKIQRLAMDNAETNHTIIEENFEQGEETYERYNNSFSDLNQKRITILQAERDLKNSKLVLEEMIGIPLEDVN</sequence>
<dbReference type="GO" id="GO:0015288">
    <property type="term" value="F:porin activity"/>
    <property type="evidence" value="ECO:0007669"/>
    <property type="project" value="TreeGrafter"/>
</dbReference>
<evidence type="ECO:0000313" key="10">
    <source>
        <dbReference type="Proteomes" id="UP000611723"/>
    </source>
</evidence>
<dbReference type="RefSeq" id="WP_201432211.1">
    <property type="nucleotide sequence ID" value="NZ_JAEQBW010000008.1"/>
</dbReference>
<feature type="signal peptide" evidence="8">
    <location>
        <begin position="1"/>
        <end position="17"/>
    </location>
</feature>
<reference evidence="9" key="1">
    <citation type="submission" date="2021-01" db="EMBL/GenBank/DDBJ databases">
        <title>Marivirga aurantiaca sp. nov., isolated from intertidal surface sediments.</title>
        <authorList>
            <person name="Zhang M."/>
        </authorList>
    </citation>
    <scope>NUCLEOTIDE SEQUENCE</scope>
    <source>
        <strain evidence="9">S37H4</strain>
    </source>
</reference>
<keyword evidence="3" id="KW-0813">Transport</keyword>
<dbReference type="GO" id="GO:0009279">
    <property type="term" value="C:cell outer membrane"/>
    <property type="evidence" value="ECO:0007669"/>
    <property type="project" value="UniProtKB-SubCell"/>
</dbReference>
<evidence type="ECO:0000256" key="1">
    <source>
        <dbReference type="ARBA" id="ARBA00004442"/>
    </source>
</evidence>
<keyword evidence="5" id="KW-0812">Transmembrane</keyword>
<gene>
    <name evidence="9" type="ORF">JKA74_15905</name>
</gene>
<evidence type="ECO:0000256" key="4">
    <source>
        <dbReference type="ARBA" id="ARBA00022452"/>
    </source>
</evidence>
<dbReference type="Pfam" id="PF02321">
    <property type="entry name" value="OEP"/>
    <property type="match status" value="1"/>
</dbReference>
<dbReference type="Gene3D" id="1.20.1600.10">
    <property type="entry name" value="Outer membrane efflux proteins (OEP)"/>
    <property type="match status" value="1"/>
</dbReference>
<dbReference type="InterPro" id="IPR051906">
    <property type="entry name" value="TolC-like"/>
</dbReference>